<name>A0A0D2DH55_9EURO</name>
<dbReference type="AlphaFoldDB" id="A0A0D2DH55"/>
<keyword evidence="2" id="KW-1185">Reference proteome</keyword>
<reference evidence="1 2" key="1">
    <citation type="submission" date="2015-01" db="EMBL/GenBank/DDBJ databases">
        <title>The Genome Sequence of Exophiala xenobiotica CBS118157.</title>
        <authorList>
            <consortium name="The Broad Institute Genomics Platform"/>
            <person name="Cuomo C."/>
            <person name="de Hoog S."/>
            <person name="Gorbushina A."/>
            <person name="Stielow B."/>
            <person name="Teixiera M."/>
            <person name="Abouelleil A."/>
            <person name="Chapman S.B."/>
            <person name="Priest M."/>
            <person name="Young S.K."/>
            <person name="Wortman J."/>
            <person name="Nusbaum C."/>
            <person name="Birren B."/>
        </authorList>
    </citation>
    <scope>NUCLEOTIDE SEQUENCE [LARGE SCALE GENOMIC DNA]</scope>
    <source>
        <strain evidence="1 2">CBS 118157</strain>
    </source>
</reference>
<dbReference type="GeneID" id="25323635"/>
<dbReference type="OrthoDB" id="4120283at2759"/>
<gene>
    <name evidence="1" type="ORF">PV05_01727</name>
</gene>
<dbReference type="Proteomes" id="UP000054342">
    <property type="component" value="Unassembled WGS sequence"/>
</dbReference>
<dbReference type="EMBL" id="KN847317">
    <property type="protein sequence ID" value="KIW61627.1"/>
    <property type="molecule type" value="Genomic_DNA"/>
</dbReference>
<evidence type="ECO:0000313" key="2">
    <source>
        <dbReference type="Proteomes" id="UP000054342"/>
    </source>
</evidence>
<dbReference type="RefSeq" id="XP_013322211.1">
    <property type="nucleotide sequence ID" value="XM_013466757.1"/>
</dbReference>
<dbReference type="HOGENOM" id="CLU_813901_0_0_1"/>
<evidence type="ECO:0000313" key="1">
    <source>
        <dbReference type="EMBL" id="KIW61627.1"/>
    </source>
</evidence>
<proteinExistence type="predicted"/>
<protein>
    <submittedName>
        <fullName evidence="1">Uncharacterized protein</fullName>
    </submittedName>
</protein>
<accession>A0A0D2DH55</accession>
<organism evidence="1 2">
    <name type="scientific">Exophiala xenobiotica</name>
    <dbReference type="NCBI Taxonomy" id="348802"/>
    <lineage>
        <taxon>Eukaryota</taxon>
        <taxon>Fungi</taxon>
        <taxon>Dikarya</taxon>
        <taxon>Ascomycota</taxon>
        <taxon>Pezizomycotina</taxon>
        <taxon>Eurotiomycetes</taxon>
        <taxon>Chaetothyriomycetidae</taxon>
        <taxon>Chaetothyriales</taxon>
        <taxon>Herpotrichiellaceae</taxon>
        <taxon>Exophiala</taxon>
    </lineage>
</organism>
<sequence length="298" mass="34229">MPARPPPVSPFRFLDLSPEVRGMILGYFAGVPPYPLLRANKPHAVDAVNVERGIIWKQPGRFGAQPDESLIKHFSIWELENHPLTKEWEEYRDVTTTRKSLLSVSKAVRFEWAPIFWRTTTIHVGDPRPARPDFLDHVSPRRFEETFLSKIERPLLSCVRRLVYYPASDRVNLALGYLTDSMNDSPYMGHFSGIQELGQVVSRYPALSNLDKLSVFFRPQPQEPLPEYITRMFGNAPTSAYRQRWGLMDSNQDWQGFARAMVTGVLNGFGVEREMGIENPAGTGNRAVIWWKLKIERL</sequence>